<dbReference type="GO" id="GO:0008270">
    <property type="term" value="F:zinc ion binding"/>
    <property type="evidence" value="ECO:0007669"/>
    <property type="project" value="UniProtKB-KW"/>
</dbReference>
<dbReference type="GO" id="GO:0003684">
    <property type="term" value="F:damaged DNA binding"/>
    <property type="evidence" value="ECO:0007669"/>
    <property type="project" value="InterPro"/>
</dbReference>
<comment type="catalytic activity">
    <reaction evidence="15">
        <text>2'-deoxyribonucleotide-(2'-deoxyribose 5'-phosphate)-2'-deoxyribonucleotide-DNA = a 3'-end 2'-deoxyribonucleotide-(2,3-dehydro-2,3-deoxyribose 5'-phosphate)-DNA + a 5'-end 5'-phospho-2'-deoxyribonucleoside-DNA + H(+)</text>
        <dbReference type="Rhea" id="RHEA:66592"/>
        <dbReference type="Rhea" id="RHEA-COMP:13180"/>
        <dbReference type="Rhea" id="RHEA-COMP:16897"/>
        <dbReference type="Rhea" id="RHEA-COMP:17067"/>
        <dbReference type="ChEBI" id="CHEBI:15378"/>
        <dbReference type="ChEBI" id="CHEBI:136412"/>
        <dbReference type="ChEBI" id="CHEBI:157695"/>
        <dbReference type="ChEBI" id="CHEBI:167181"/>
        <dbReference type="EC" id="4.2.99.18"/>
    </reaction>
</comment>
<dbReference type="PANTHER" id="PTHR22993">
    <property type="entry name" value="FORMAMIDOPYRIMIDINE-DNA GLYCOSYLASE"/>
    <property type="match status" value="1"/>
</dbReference>
<evidence type="ECO:0000256" key="3">
    <source>
        <dbReference type="ARBA" id="ARBA00009409"/>
    </source>
</evidence>
<organism evidence="19 20">
    <name type="scientific">Candidatus Woesebacteria bacterium GW2011_GWB1_45_5</name>
    <dbReference type="NCBI Taxonomy" id="1618581"/>
    <lineage>
        <taxon>Bacteria</taxon>
        <taxon>Candidatus Woeseibacteriota</taxon>
    </lineage>
</organism>
<evidence type="ECO:0000256" key="1">
    <source>
        <dbReference type="ARBA" id="ARBA00001668"/>
    </source>
</evidence>
<dbReference type="SMART" id="SM01232">
    <property type="entry name" value="H2TH"/>
    <property type="match status" value="1"/>
</dbReference>
<evidence type="ECO:0000256" key="8">
    <source>
        <dbReference type="ARBA" id="ARBA00022801"/>
    </source>
</evidence>
<dbReference type="GO" id="GO:0034039">
    <property type="term" value="F:8-oxo-7,8-dihydroguanine DNA N-glycosylase activity"/>
    <property type="evidence" value="ECO:0007669"/>
    <property type="project" value="TreeGrafter"/>
</dbReference>
<evidence type="ECO:0000256" key="10">
    <source>
        <dbReference type="ARBA" id="ARBA00023125"/>
    </source>
</evidence>
<dbReference type="InterPro" id="IPR020629">
    <property type="entry name" value="FPG_Glyclase"/>
</dbReference>
<comment type="cofactor">
    <cofactor evidence="2">
        <name>Zn(2+)</name>
        <dbReference type="ChEBI" id="CHEBI:29105"/>
    </cofactor>
</comment>
<evidence type="ECO:0000259" key="17">
    <source>
        <dbReference type="PROSITE" id="PS51066"/>
    </source>
</evidence>
<dbReference type="EMBL" id="LCLA01000027">
    <property type="protein sequence ID" value="KKU09870.1"/>
    <property type="molecule type" value="Genomic_DNA"/>
</dbReference>
<keyword evidence="14" id="KW-0326">Glycosidase</keyword>
<dbReference type="PROSITE" id="PS01242">
    <property type="entry name" value="ZF_FPG_1"/>
    <property type="match status" value="1"/>
</dbReference>
<keyword evidence="8" id="KW-0378">Hydrolase</keyword>
<keyword evidence="12" id="KW-0456">Lyase</keyword>
<sequence>MPELPEVESIKDQLGKFLKDHKILSVDVNNRKVFQGEEKKIIGAKVTGTRRFGKVTVMDLDNGWSILTHIKLTGQFIYRGPNLKSSGELSKKVVGGVPGPHTLVIFNLDKGGVLYYNDIRRFGWIRIIKTSEIMEEAFIKKLGPEPFKDLTLDLFKKILSSTKRSIKVVLMDQTKMGGVGNIYANDALWLAKINPKRPASDLTPVEQRELFDAVIKVLKTGLKYGGASELAFVTPDGAEGEYQNHTLAYGHEGEPCERCHKAVFKKFFLGGRGTYICPNCQR</sequence>
<dbReference type="FunFam" id="1.10.8.50:FF:000003">
    <property type="entry name" value="Formamidopyrimidine-DNA glycosylase"/>
    <property type="match status" value="1"/>
</dbReference>
<dbReference type="InterPro" id="IPR010979">
    <property type="entry name" value="Ribosomal_uS13-like_H2TH"/>
</dbReference>
<dbReference type="InterPro" id="IPR035937">
    <property type="entry name" value="FPG_N"/>
</dbReference>
<evidence type="ECO:0000313" key="20">
    <source>
        <dbReference type="Proteomes" id="UP000034329"/>
    </source>
</evidence>
<evidence type="ECO:0000259" key="18">
    <source>
        <dbReference type="PROSITE" id="PS51068"/>
    </source>
</evidence>
<comment type="similarity">
    <text evidence="3">Belongs to the FPG family.</text>
</comment>
<evidence type="ECO:0000256" key="13">
    <source>
        <dbReference type="ARBA" id="ARBA00023268"/>
    </source>
</evidence>
<evidence type="ECO:0000256" key="11">
    <source>
        <dbReference type="ARBA" id="ARBA00023204"/>
    </source>
</evidence>
<accession>A0A0G1QMJ2</accession>
<dbReference type="PROSITE" id="PS51068">
    <property type="entry name" value="FPG_CAT"/>
    <property type="match status" value="1"/>
</dbReference>
<dbReference type="SUPFAM" id="SSF81624">
    <property type="entry name" value="N-terminal domain of MutM-like DNA repair proteins"/>
    <property type="match status" value="1"/>
</dbReference>
<dbReference type="GO" id="GO:0140078">
    <property type="term" value="F:class I DNA-(apurinic or apyrimidinic site) endonuclease activity"/>
    <property type="evidence" value="ECO:0007669"/>
    <property type="project" value="UniProtKB-EC"/>
</dbReference>
<dbReference type="PROSITE" id="PS51066">
    <property type="entry name" value="ZF_FPG_2"/>
    <property type="match status" value="1"/>
</dbReference>
<keyword evidence="9" id="KW-0862">Zinc</keyword>
<dbReference type="InterPro" id="IPR012319">
    <property type="entry name" value="FPG_cat"/>
</dbReference>
<dbReference type="InterPro" id="IPR015886">
    <property type="entry name" value="H2TH_FPG"/>
</dbReference>
<reference evidence="19 20" key="1">
    <citation type="journal article" date="2015" name="Nature">
        <title>rRNA introns, odd ribosomes, and small enigmatic genomes across a large radiation of phyla.</title>
        <authorList>
            <person name="Brown C.T."/>
            <person name="Hug L.A."/>
            <person name="Thomas B.C."/>
            <person name="Sharon I."/>
            <person name="Castelle C.J."/>
            <person name="Singh A."/>
            <person name="Wilkins M.J."/>
            <person name="Williams K.H."/>
            <person name="Banfield J.F."/>
        </authorList>
    </citation>
    <scope>NUCLEOTIDE SEQUENCE [LARGE SCALE GENOMIC DNA]</scope>
</reference>
<evidence type="ECO:0000256" key="2">
    <source>
        <dbReference type="ARBA" id="ARBA00001947"/>
    </source>
</evidence>
<evidence type="ECO:0000256" key="5">
    <source>
        <dbReference type="ARBA" id="ARBA00022723"/>
    </source>
</evidence>
<evidence type="ECO:0000256" key="12">
    <source>
        <dbReference type="ARBA" id="ARBA00023239"/>
    </source>
</evidence>
<feature type="domain" description="FPG-type" evidence="17">
    <location>
        <begin position="247"/>
        <end position="282"/>
    </location>
</feature>
<dbReference type="Gene3D" id="1.10.8.50">
    <property type="match status" value="1"/>
</dbReference>
<keyword evidence="13" id="KW-0511">Multifunctional enzyme</keyword>
<keyword evidence="10" id="KW-0238">DNA-binding</keyword>
<comment type="caution">
    <text evidence="19">The sequence shown here is derived from an EMBL/GenBank/DDBJ whole genome shotgun (WGS) entry which is preliminary data.</text>
</comment>
<keyword evidence="11" id="KW-0234">DNA repair</keyword>
<keyword evidence="6" id="KW-0227">DNA damage</keyword>
<dbReference type="Proteomes" id="UP000034329">
    <property type="component" value="Unassembled WGS sequence"/>
</dbReference>
<dbReference type="SUPFAM" id="SSF57716">
    <property type="entry name" value="Glucocorticoid receptor-like (DNA-binding domain)"/>
    <property type="match status" value="1"/>
</dbReference>
<evidence type="ECO:0000256" key="7">
    <source>
        <dbReference type="ARBA" id="ARBA00022771"/>
    </source>
</evidence>
<evidence type="ECO:0000256" key="9">
    <source>
        <dbReference type="ARBA" id="ARBA00022833"/>
    </source>
</evidence>
<dbReference type="InterPro" id="IPR000214">
    <property type="entry name" value="Znf_DNA_glyclase/AP_lyase"/>
</dbReference>
<protein>
    <submittedName>
        <fullName evidence="19">Formamidopyrimidine-DNA glycosylase</fullName>
    </submittedName>
</protein>
<evidence type="ECO:0000256" key="6">
    <source>
        <dbReference type="ARBA" id="ARBA00022763"/>
    </source>
</evidence>
<dbReference type="CDD" id="cd08966">
    <property type="entry name" value="EcFpg-like_N"/>
    <property type="match status" value="1"/>
</dbReference>
<dbReference type="Pfam" id="PF06831">
    <property type="entry name" value="H2TH"/>
    <property type="match status" value="1"/>
</dbReference>
<keyword evidence="5" id="KW-0479">Metal-binding</keyword>
<comment type="catalytic activity">
    <reaction evidence="1">
        <text>Hydrolysis of DNA containing ring-opened 7-methylguanine residues, releasing 2,6-diamino-4-hydroxy-5-(N-methyl)formamidopyrimidine.</text>
        <dbReference type="EC" id="3.2.2.23"/>
    </reaction>
</comment>
<comment type="subunit">
    <text evidence="4">Monomer.</text>
</comment>
<dbReference type="InterPro" id="IPR015887">
    <property type="entry name" value="DNA_glyclase_Znf_dom_DNA_BS"/>
</dbReference>
<dbReference type="PATRIC" id="fig|1618581.3.peg.469"/>
<dbReference type="NCBIfam" id="TIGR00577">
    <property type="entry name" value="fpg"/>
    <property type="match status" value="1"/>
</dbReference>
<evidence type="ECO:0000256" key="16">
    <source>
        <dbReference type="PROSITE-ProRule" id="PRU00391"/>
    </source>
</evidence>
<evidence type="ECO:0000256" key="4">
    <source>
        <dbReference type="ARBA" id="ARBA00011245"/>
    </source>
</evidence>
<dbReference type="AlphaFoldDB" id="A0A0G1QMJ2"/>
<dbReference type="SMART" id="SM00898">
    <property type="entry name" value="Fapy_DNA_glyco"/>
    <property type="match status" value="1"/>
</dbReference>
<name>A0A0G1QMJ2_9BACT</name>
<keyword evidence="7 16" id="KW-0863">Zinc-finger</keyword>
<dbReference type="Gene3D" id="3.20.190.10">
    <property type="entry name" value="MutM-like, N-terminal"/>
    <property type="match status" value="1"/>
</dbReference>
<dbReference type="GO" id="GO:0006284">
    <property type="term" value="P:base-excision repair"/>
    <property type="evidence" value="ECO:0007669"/>
    <property type="project" value="InterPro"/>
</dbReference>
<dbReference type="PANTHER" id="PTHR22993:SF9">
    <property type="entry name" value="FORMAMIDOPYRIMIDINE-DNA GLYCOSYLASE"/>
    <property type="match status" value="1"/>
</dbReference>
<feature type="domain" description="Formamidopyrimidine-DNA glycosylase catalytic" evidence="18">
    <location>
        <begin position="2"/>
        <end position="123"/>
    </location>
</feature>
<evidence type="ECO:0000313" key="19">
    <source>
        <dbReference type="EMBL" id="KKU09870.1"/>
    </source>
</evidence>
<dbReference type="SUPFAM" id="SSF46946">
    <property type="entry name" value="S13-like H2TH domain"/>
    <property type="match status" value="1"/>
</dbReference>
<evidence type="ECO:0000256" key="15">
    <source>
        <dbReference type="ARBA" id="ARBA00044632"/>
    </source>
</evidence>
<gene>
    <name evidence="19" type="ORF">UX13_C0027G0005</name>
</gene>
<evidence type="ECO:0000256" key="14">
    <source>
        <dbReference type="ARBA" id="ARBA00023295"/>
    </source>
</evidence>
<proteinExistence type="inferred from homology"/>
<dbReference type="NCBIfam" id="NF002211">
    <property type="entry name" value="PRK01103.1"/>
    <property type="match status" value="1"/>
</dbReference>
<dbReference type="Pfam" id="PF01149">
    <property type="entry name" value="Fapy_DNA_glyco"/>
    <property type="match status" value="1"/>
</dbReference>